<name>A0ABT4YUU5_9VIBR</name>
<evidence type="ECO:0000313" key="1">
    <source>
        <dbReference type="EMBL" id="MDB1125359.1"/>
    </source>
</evidence>
<dbReference type="Gene3D" id="3.90.180.10">
    <property type="entry name" value="Medium-chain alcohol dehydrogenases, catalytic domain"/>
    <property type="match status" value="1"/>
</dbReference>
<dbReference type="EMBL" id="JAQLOI010000003">
    <property type="protein sequence ID" value="MDB1125359.1"/>
    <property type="molecule type" value="Genomic_DNA"/>
</dbReference>
<evidence type="ECO:0000313" key="2">
    <source>
        <dbReference type="Proteomes" id="UP001210678"/>
    </source>
</evidence>
<protein>
    <submittedName>
        <fullName evidence="1">Uncharacterized protein</fullName>
    </submittedName>
</protein>
<gene>
    <name evidence="1" type="ORF">PGX00_17565</name>
</gene>
<proteinExistence type="predicted"/>
<dbReference type="SUPFAM" id="SSF50129">
    <property type="entry name" value="GroES-like"/>
    <property type="match status" value="1"/>
</dbReference>
<dbReference type="InterPro" id="IPR052733">
    <property type="entry name" value="Chloroplast_QOR"/>
</dbReference>
<dbReference type="Proteomes" id="UP001210678">
    <property type="component" value="Unassembled WGS sequence"/>
</dbReference>
<dbReference type="InterPro" id="IPR011032">
    <property type="entry name" value="GroES-like_sf"/>
</dbReference>
<sequence length="67" mass="7467">MTVGSSVTQWERGDRVLYHVDMYRKSGGFTEYAVQDSRTIITHPEVDSEIAAASPCAAWTAYRALVD</sequence>
<dbReference type="PANTHER" id="PTHR44013">
    <property type="entry name" value="ZINC-TYPE ALCOHOL DEHYDROGENASE-LIKE PROTEIN C16A3.02C"/>
    <property type="match status" value="1"/>
</dbReference>
<accession>A0ABT4YUU5</accession>
<organism evidence="1 2">
    <name type="scientific">Vibrio algarum</name>
    <dbReference type="NCBI Taxonomy" id="3020714"/>
    <lineage>
        <taxon>Bacteria</taxon>
        <taxon>Pseudomonadati</taxon>
        <taxon>Pseudomonadota</taxon>
        <taxon>Gammaproteobacteria</taxon>
        <taxon>Vibrionales</taxon>
        <taxon>Vibrionaceae</taxon>
        <taxon>Vibrio</taxon>
    </lineage>
</organism>
<reference evidence="1 2" key="1">
    <citation type="submission" date="2023-01" db="EMBL/GenBank/DDBJ databases">
        <title>Vibrio sp. KJ40-1 sp.nov, isolated from marine algae.</title>
        <authorList>
            <person name="Butt M."/>
            <person name="Kim J.M.J."/>
            <person name="Jeon C.O.C."/>
        </authorList>
    </citation>
    <scope>NUCLEOTIDE SEQUENCE [LARGE SCALE GENOMIC DNA]</scope>
    <source>
        <strain evidence="1 2">KJ40-1</strain>
    </source>
</reference>
<dbReference type="RefSeq" id="WP_272138994.1">
    <property type="nucleotide sequence ID" value="NZ_JAQLOI010000003.1"/>
</dbReference>
<comment type="caution">
    <text evidence="1">The sequence shown here is derived from an EMBL/GenBank/DDBJ whole genome shotgun (WGS) entry which is preliminary data.</text>
</comment>
<keyword evidence="2" id="KW-1185">Reference proteome</keyword>
<dbReference type="PANTHER" id="PTHR44013:SF1">
    <property type="entry name" value="ZINC-TYPE ALCOHOL DEHYDROGENASE-LIKE PROTEIN C16A3.02C"/>
    <property type="match status" value="1"/>
</dbReference>